<dbReference type="Proteomes" id="UP000001903">
    <property type="component" value="Plasmid pHTUR01"/>
</dbReference>
<evidence type="ECO:0000313" key="1">
    <source>
        <dbReference type="EMBL" id="ADB62853.1"/>
    </source>
</evidence>
<keyword evidence="1" id="KW-0614">Plasmid</keyword>
<gene>
    <name evidence="1" type="ordered locus">Htur_4005</name>
</gene>
<accession>D2S0F6</accession>
<dbReference type="HOGENOM" id="CLU_3147896_0_0_2"/>
<reference evidence="1 2" key="1">
    <citation type="journal article" date="2010" name="Stand. Genomic Sci.">
        <title>Complete genome sequence of Haloterrigena turkmenica type strain (4k).</title>
        <authorList>
            <person name="Saunders E."/>
            <person name="Tindall B.J."/>
            <person name="Fahnrich R."/>
            <person name="Lapidus A."/>
            <person name="Copeland A."/>
            <person name="Del Rio T.G."/>
            <person name="Lucas S."/>
            <person name="Chen F."/>
            <person name="Tice H."/>
            <person name="Cheng J.F."/>
            <person name="Han C."/>
            <person name="Detter J.C."/>
            <person name="Bruce D."/>
            <person name="Goodwin L."/>
            <person name="Chain P."/>
            <person name="Pitluck S."/>
            <person name="Pati A."/>
            <person name="Ivanova N."/>
            <person name="Mavromatis K."/>
            <person name="Chen A."/>
            <person name="Palaniappan K."/>
            <person name="Land M."/>
            <person name="Hauser L."/>
            <person name="Chang Y.J."/>
            <person name="Jeffries C.D."/>
            <person name="Brettin T."/>
            <person name="Rohde M."/>
            <person name="Goker M."/>
            <person name="Bristow J."/>
            <person name="Eisen J.A."/>
            <person name="Markowitz V."/>
            <person name="Hugenholtz P."/>
            <person name="Klenk H.P."/>
            <person name="Kyrpides N.C."/>
        </authorList>
    </citation>
    <scope>NUCLEOTIDE SEQUENCE [LARGE SCALE GENOMIC DNA]</scope>
    <source>
        <strain evidence="2">ATCC 51198 / DSM 5511 / JCM 9101 / NCIMB 13204 / VKM B-1734 / 4k</strain>
    </source>
</reference>
<dbReference type="AlphaFoldDB" id="D2S0F6"/>
<protein>
    <submittedName>
        <fullName evidence="1">Uncharacterized protein</fullName>
    </submittedName>
</protein>
<evidence type="ECO:0000313" key="2">
    <source>
        <dbReference type="Proteomes" id="UP000001903"/>
    </source>
</evidence>
<keyword evidence="2" id="KW-1185">Reference proteome</keyword>
<geneLocation type="plasmid" evidence="1 2">
    <name>pHTUR01</name>
</geneLocation>
<dbReference type="EMBL" id="CP001861">
    <property type="protein sequence ID" value="ADB62853.1"/>
    <property type="molecule type" value="Genomic_DNA"/>
</dbReference>
<name>D2S0F6_HALTV</name>
<sequence length="48" mass="5871">MPRRLRTFDEIRERVDPDEHDAKTHVATIWYDLDAWEYTSEYSVEGDR</sequence>
<dbReference type="KEGG" id="htu:Htur_4005"/>
<organism evidence="1 2">
    <name type="scientific">Haloterrigena turkmenica (strain ATCC 51198 / DSM 5511 / JCM 9101 / NCIMB 13204 / VKM B-1734 / 4k)</name>
    <name type="common">Halococcus turkmenicus</name>
    <dbReference type="NCBI Taxonomy" id="543526"/>
    <lineage>
        <taxon>Archaea</taxon>
        <taxon>Methanobacteriati</taxon>
        <taxon>Methanobacteriota</taxon>
        <taxon>Stenosarchaea group</taxon>
        <taxon>Halobacteria</taxon>
        <taxon>Halobacteriales</taxon>
        <taxon>Natrialbaceae</taxon>
        <taxon>Haloterrigena</taxon>
    </lineage>
</organism>
<proteinExistence type="predicted"/>